<organism evidence="6 7">
    <name type="scientific">Taxus chinensis</name>
    <name type="common">Chinese yew</name>
    <name type="synonym">Taxus wallichiana var. chinensis</name>
    <dbReference type="NCBI Taxonomy" id="29808"/>
    <lineage>
        <taxon>Eukaryota</taxon>
        <taxon>Viridiplantae</taxon>
        <taxon>Streptophyta</taxon>
        <taxon>Embryophyta</taxon>
        <taxon>Tracheophyta</taxon>
        <taxon>Spermatophyta</taxon>
        <taxon>Pinopsida</taxon>
        <taxon>Pinidae</taxon>
        <taxon>Conifers II</taxon>
        <taxon>Cupressales</taxon>
        <taxon>Taxaceae</taxon>
        <taxon>Taxus</taxon>
    </lineage>
</organism>
<proteinExistence type="inferred from homology"/>
<comment type="similarity">
    <text evidence="5">Belongs to the EXORDIUM family.</text>
</comment>
<evidence type="ECO:0000256" key="1">
    <source>
        <dbReference type="ARBA" id="ARBA00004271"/>
    </source>
</evidence>
<feature type="non-terminal residue" evidence="6">
    <location>
        <position position="116"/>
    </location>
</feature>
<dbReference type="AlphaFoldDB" id="A0AA38LHG7"/>
<evidence type="ECO:0000256" key="2">
    <source>
        <dbReference type="ARBA" id="ARBA00022523"/>
    </source>
</evidence>
<dbReference type="InterPro" id="IPR006766">
    <property type="entry name" value="EXORDIUM-like"/>
</dbReference>
<dbReference type="Pfam" id="PF04674">
    <property type="entry name" value="Phi_1"/>
    <property type="match status" value="1"/>
</dbReference>
<dbReference type="Proteomes" id="UP000824469">
    <property type="component" value="Unassembled WGS sequence"/>
</dbReference>
<keyword evidence="4" id="KW-0732">Signal</keyword>
<evidence type="ECO:0000256" key="5">
    <source>
        <dbReference type="ARBA" id="ARBA00023591"/>
    </source>
</evidence>
<keyword evidence="2" id="KW-0052">Apoplast</keyword>
<evidence type="ECO:0000313" key="6">
    <source>
        <dbReference type="EMBL" id="KAH9320992.1"/>
    </source>
</evidence>
<comment type="caution">
    <text evidence="6">The sequence shown here is derived from an EMBL/GenBank/DDBJ whole genome shotgun (WGS) entry which is preliminary data.</text>
</comment>
<sequence length="116" mass="12932">MKNILTGQVLVRKWHCSSNFNPALGKQKMDETYSLGKSLYRSDIADLLKNAIKYGGLSLPQKKKSNGGAELYFVLTSEDAMVENLFWSLCGFHASATLKKKKEVDCGIPYAHTKSQ</sequence>
<evidence type="ECO:0000256" key="4">
    <source>
        <dbReference type="ARBA" id="ARBA00022729"/>
    </source>
</evidence>
<name>A0AA38LHG7_TAXCH</name>
<reference evidence="6 7" key="1">
    <citation type="journal article" date="2021" name="Nat. Plants">
        <title>The Taxus genome provides insights into paclitaxel biosynthesis.</title>
        <authorList>
            <person name="Xiong X."/>
            <person name="Gou J."/>
            <person name="Liao Q."/>
            <person name="Li Y."/>
            <person name="Zhou Q."/>
            <person name="Bi G."/>
            <person name="Li C."/>
            <person name="Du R."/>
            <person name="Wang X."/>
            <person name="Sun T."/>
            <person name="Guo L."/>
            <person name="Liang H."/>
            <person name="Lu P."/>
            <person name="Wu Y."/>
            <person name="Zhang Z."/>
            <person name="Ro D.K."/>
            <person name="Shang Y."/>
            <person name="Huang S."/>
            <person name="Yan J."/>
        </authorList>
    </citation>
    <scope>NUCLEOTIDE SEQUENCE [LARGE SCALE GENOMIC DNA]</scope>
    <source>
        <strain evidence="6">Ta-2019</strain>
    </source>
</reference>
<keyword evidence="3" id="KW-0964">Secreted</keyword>
<evidence type="ECO:0000313" key="7">
    <source>
        <dbReference type="Proteomes" id="UP000824469"/>
    </source>
</evidence>
<evidence type="ECO:0000256" key="3">
    <source>
        <dbReference type="ARBA" id="ARBA00022525"/>
    </source>
</evidence>
<gene>
    <name evidence="6" type="ORF">KI387_015631</name>
</gene>
<keyword evidence="7" id="KW-1185">Reference proteome</keyword>
<dbReference type="EMBL" id="JAHRHJ020000003">
    <property type="protein sequence ID" value="KAH9320992.1"/>
    <property type="molecule type" value="Genomic_DNA"/>
</dbReference>
<comment type="subcellular location">
    <subcellularLocation>
        <location evidence="1">Secreted</location>
        <location evidence="1">Extracellular space</location>
        <location evidence="1">Apoplast</location>
    </subcellularLocation>
</comment>
<protein>
    <submittedName>
        <fullName evidence="6">Uncharacterized protein</fullName>
    </submittedName>
</protein>
<accession>A0AA38LHG7</accession>
<dbReference type="GO" id="GO:0048046">
    <property type="term" value="C:apoplast"/>
    <property type="evidence" value="ECO:0007669"/>
    <property type="project" value="UniProtKB-SubCell"/>
</dbReference>